<gene>
    <name evidence="1" type="ORF">RJT34_28063</name>
</gene>
<comment type="caution">
    <text evidence="1">The sequence shown here is derived from an EMBL/GenBank/DDBJ whole genome shotgun (WGS) entry which is preliminary data.</text>
</comment>
<name>A0AAN9I8U1_CLITE</name>
<dbReference type="SUPFAM" id="SSF51197">
    <property type="entry name" value="Clavaminate synthase-like"/>
    <property type="match status" value="1"/>
</dbReference>
<reference evidence="1 2" key="1">
    <citation type="submission" date="2024-01" db="EMBL/GenBank/DDBJ databases">
        <title>The genomes of 5 underutilized Papilionoideae crops provide insights into root nodulation and disease resistance.</title>
        <authorList>
            <person name="Yuan L."/>
        </authorList>
    </citation>
    <scope>NUCLEOTIDE SEQUENCE [LARGE SCALE GENOMIC DNA]</scope>
    <source>
        <strain evidence="1">LY-2023</strain>
        <tissue evidence="1">Leaf</tissue>
    </source>
</reference>
<dbReference type="AlphaFoldDB" id="A0AAN9I8U1"/>
<dbReference type="Gene3D" id="2.60.120.330">
    <property type="entry name" value="B-lactam Antibiotic, Isopenicillin N Synthase, Chain"/>
    <property type="match status" value="1"/>
</dbReference>
<sequence>MEETLNIYKEFHAMPPKEKVSECSKDPNRSCKLYTSSENYKKDAIQYWKDSLTHPCPPSGQSMEYWPKKPLKILSMMSNGRENASTAPESIIKPVPVLINGTTPPVYKSLSFTEFRRRFFQKGPKFEVELQ</sequence>
<proteinExistence type="predicted"/>
<dbReference type="Proteomes" id="UP001359559">
    <property type="component" value="Unassembled WGS sequence"/>
</dbReference>
<dbReference type="EMBL" id="JAYKXN010000007">
    <property type="protein sequence ID" value="KAK7271838.1"/>
    <property type="molecule type" value="Genomic_DNA"/>
</dbReference>
<protein>
    <submittedName>
        <fullName evidence="1">Uncharacterized protein</fullName>
    </submittedName>
</protein>
<accession>A0AAN9I8U1</accession>
<keyword evidence="2" id="KW-1185">Reference proteome</keyword>
<evidence type="ECO:0000313" key="2">
    <source>
        <dbReference type="Proteomes" id="UP001359559"/>
    </source>
</evidence>
<organism evidence="1 2">
    <name type="scientific">Clitoria ternatea</name>
    <name type="common">Butterfly pea</name>
    <dbReference type="NCBI Taxonomy" id="43366"/>
    <lineage>
        <taxon>Eukaryota</taxon>
        <taxon>Viridiplantae</taxon>
        <taxon>Streptophyta</taxon>
        <taxon>Embryophyta</taxon>
        <taxon>Tracheophyta</taxon>
        <taxon>Spermatophyta</taxon>
        <taxon>Magnoliopsida</taxon>
        <taxon>eudicotyledons</taxon>
        <taxon>Gunneridae</taxon>
        <taxon>Pentapetalae</taxon>
        <taxon>rosids</taxon>
        <taxon>fabids</taxon>
        <taxon>Fabales</taxon>
        <taxon>Fabaceae</taxon>
        <taxon>Papilionoideae</taxon>
        <taxon>50 kb inversion clade</taxon>
        <taxon>NPAAA clade</taxon>
        <taxon>indigoferoid/millettioid clade</taxon>
        <taxon>Phaseoleae</taxon>
        <taxon>Clitoria</taxon>
    </lineage>
</organism>
<dbReference type="InterPro" id="IPR027443">
    <property type="entry name" value="IPNS-like_sf"/>
</dbReference>
<evidence type="ECO:0000313" key="1">
    <source>
        <dbReference type="EMBL" id="KAK7271838.1"/>
    </source>
</evidence>